<dbReference type="EMBL" id="GDKW01000207">
    <property type="protein sequence ID" value="JAI56388.1"/>
    <property type="molecule type" value="mRNA"/>
</dbReference>
<dbReference type="FunFam" id="3.10.110.10:FF:000086">
    <property type="entry name" value="Ubiquitin-conjugating enzyme E2 J1"/>
    <property type="match status" value="1"/>
</dbReference>
<proteinExistence type="evidence at transcript level"/>
<evidence type="ECO:0000313" key="4">
    <source>
        <dbReference type="EMBL" id="JAI56388.1"/>
    </source>
</evidence>
<feature type="domain" description="UBC core" evidence="3">
    <location>
        <begin position="12"/>
        <end position="160"/>
    </location>
</feature>
<feature type="region of interest" description="Disordered" evidence="1">
    <location>
        <begin position="186"/>
        <end position="205"/>
    </location>
</feature>
<organism evidence="4">
    <name type="scientific">Rhodnius neglectus</name>
    <dbReference type="NCBI Taxonomy" id="72488"/>
    <lineage>
        <taxon>Eukaryota</taxon>
        <taxon>Metazoa</taxon>
        <taxon>Ecdysozoa</taxon>
        <taxon>Arthropoda</taxon>
        <taxon>Hexapoda</taxon>
        <taxon>Insecta</taxon>
        <taxon>Pterygota</taxon>
        <taxon>Neoptera</taxon>
        <taxon>Paraneoptera</taxon>
        <taxon>Hemiptera</taxon>
        <taxon>Heteroptera</taxon>
        <taxon>Panheteroptera</taxon>
        <taxon>Cimicomorpha</taxon>
        <taxon>Reduviidae</taxon>
        <taxon>Triatominae</taxon>
        <taxon>Rhodnius</taxon>
    </lineage>
</organism>
<name>A0A0P4W4T7_9HEMI</name>
<evidence type="ECO:0000256" key="1">
    <source>
        <dbReference type="SAM" id="MobiDB-lite"/>
    </source>
</evidence>
<dbReference type="PANTHER" id="PTHR24067">
    <property type="entry name" value="UBIQUITIN-CONJUGATING ENZYME E2"/>
    <property type="match status" value="1"/>
</dbReference>
<reference evidence="4" key="1">
    <citation type="journal article" date="2016" name="PLoS Negl. Trop. Dis.">
        <title>A Deep Insight into the Sialome of Rhodnius neglectus, a Vector of Chagas Disease.</title>
        <authorList>
            <person name="Santiago P.B."/>
            <person name="Assumpcao T.C."/>
            <person name="Araujo C.N."/>
            <person name="Bastos I.M."/>
            <person name="Neves D."/>
            <person name="Silva I.G."/>
            <person name="Charneau S."/>
            <person name="Queiroz R.M."/>
            <person name="Raiol T."/>
            <person name="Oliveira J.V."/>
            <person name="Sousa M.V."/>
            <person name="Calvo E."/>
            <person name="Ribeiro J.M."/>
            <person name="Santana J.M."/>
        </authorList>
    </citation>
    <scope>NUCLEOTIDE SEQUENCE</scope>
    <source>
        <tissue evidence="4">Salivary glands</tissue>
    </source>
</reference>
<dbReference type="InterPro" id="IPR050113">
    <property type="entry name" value="Ub_conjugating_enzyme"/>
</dbReference>
<dbReference type="AlphaFoldDB" id="A0A0P4W4T7"/>
<dbReference type="Pfam" id="PF00179">
    <property type="entry name" value="UQ_con"/>
    <property type="match status" value="1"/>
</dbReference>
<dbReference type="Gene3D" id="3.10.110.10">
    <property type="entry name" value="Ubiquitin Conjugating Enzyme"/>
    <property type="match status" value="1"/>
</dbReference>
<dbReference type="PROSITE" id="PS50127">
    <property type="entry name" value="UBC_2"/>
    <property type="match status" value="1"/>
</dbReference>
<keyword evidence="2" id="KW-0812">Transmembrane</keyword>
<sequence length="274" mass="30495">MDFQAKYNTKIPAVKRLMREAQELQEPTEDYSAHPLEDNLFEWHFTVRGSPSTEFEDGLYHGRIILPNQYPMKPPNIILLTPNGRFETNKKICLSISGHHPETWQPSWSIRTALLALIAFMPTASKGTIGSLDYTPEERRALARRSLKWECPQCGLISSLLGKRPNDITKDESQLIKSVIFKAEDQQGSANGGGKDTMNTKESNSKALKSSVSAANFTASPNSTNQPDCSATTLPVVMDSSPPGFYLGEKTFNIMVAGIVLAISLLIYRRLYLL</sequence>
<dbReference type="InterPro" id="IPR000608">
    <property type="entry name" value="UBC"/>
</dbReference>
<protein>
    <submittedName>
        <fullName evidence="4">Putative ubiquitin-conjugating enzyme e2</fullName>
    </submittedName>
</protein>
<evidence type="ECO:0000256" key="2">
    <source>
        <dbReference type="SAM" id="Phobius"/>
    </source>
</evidence>
<dbReference type="InterPro" id="IPR016135">
    <property type="entry name" value="UBQ-conjugating_enzyme/RWD"/>
</dbReference>
<keyword evidence="2" id="KW-1133">Transmembrane helix</keyword>
<evidence type="ECO:0000259" key="3">
    <source>
        <dbReference type="PROSITE" id="PS50127"/>
    </source>
</evidence>
<accession>A0A0P4W4T7</accession>
<feature type="transmembrane region" description="Helical" evidence="2">
    <location>
        <begin position="251"/>
        <end position="268"/>
    </location>
</feature>
<dbReference type="SUPFAM" id="SSF54495">
    <property type="entry name" value="UBC-like"/>
    <property type="match status" value="1"/>
</dbReference>
<dbReference type="CDD" id="cd23799">
    <property type="entry name" value="UBCc_UBE2J"/>
    <property type="match status" value="1"/>
</dbReference>
<keyword evidence="2" id="KW-0472">Membrane</keyword>
<dbReference type="SMART" id="SM00212">
    <property type="entry name" value="UBCc"/>
    <property type="match status" value="1"/>
</dbReference>